<dbReference type="PANTHER" id="PTHR10846:SF8">
    <property type="entry name" value="INNER MEMBRANE PROTEIN YRBG"/>
    <property type="match status" value="1"/>
</dbReference>
<feature type="transmembrane region" description="Helical" evidence="5">
    <location>
        <begin position="75"/>
        <end position="95"/>
    </location>
</feature>
<keyword evidence="4 5" id="KW-0472">Membrane</keyword>
<evidence type="ECO:0000256" key="2">
    <source>
        <dbReference type="ARBA" id="ARBA00022692"/>
    </source>
</evidence>
<feature type="transmembrane region" description="Helical" evidence="5">
    <location>
        <begin position="6"/>
        <end position="32"/>
    </location>
</feature>
<dbReference type="EMBL" id="CACSII010000001">
    <property type="protein sequence ID" value="CAA0079081.1"/>
    <property type="molecule type" value="Genomic_DNA"/>
</dbReference>
<feature type="transmembrane region" description="Helical" evidence="5">
    <location>
        <begin position="302"/>
        <end position="319"/>
    </location>
</feature>
<dbReference type="InterPro" id="IPR004837">
    <property type="entry name" value="NaCa_Exmemb"/>
</dbReference>
<protein>
    <submittedName>
        <fullName evidence="7">Inner membrane protein YrbG</fullName>
    </submittedName>
</protein>
<feature type="domain" description="Sodium/calcium exchanger membrane region" evidence="6">
    <location>
        <begin position="7"/>
        <end position="145"/>
    </location>
</feature>
<organism evidence="7 8">
    <name type="scientific">BD1-7 clade bacterium</name>
    <dbReference type="NCBI Taxonomy" id="2029982"/>
    <lineage>
        <taxon>Bacteria</taxon>
        <taxon>Pseudomonadati</taxon>
        <taxon>Pseudomonadota</taxon>
        <taxon>Gammaproteobacteria</taxon>
        <taxon>Cellvibrionales</taxon>
        <taxon>Spongiibacteraceae</taxon>
        <taxon>BD1-7 clade</taxon>
    </lineage>
</organism>
<feature type="transmembrane region" description="Helical" evidence="5">
    <location>
        <begin position="208"/>
        <end position="231"/>
    </location>
</feature>
<feature type="transmembrane region" description="Helical" evidence="5">
    <location>
        <begin position="102"/>
        <end position="121"/>
    </location>
</feature>
<dbReference type="InterPro" id="IPR004481">
    <property type="entry name" value="K/Na/Ca-exchanger"/>
</dbReference>
<keyword evidence="2 5" id="KW-0812">Transmembrane</keyword>
<feature type="transmembrane region" description="Helical" evidence="5">
    <location>
        <begin position="39"/>
        <end position="63"/>
    </location>
</feature>
<feature type="transmembrane region" description="Helical" evidence="5">
    <location>
        <begin position="238"/>
        <end position="260"/>
    </location>
</feature>
<feature type="domain" description="Sodium/calcium exchanger membrane region" evidence="6">
    <location>
        <begin position="173"/>
        <end position="318"/>
    </location>
</feature>
<dbReference type="InterPro" id="IPR044880">
    <property type="entry name" value="NCX_ion-bd_dom_sf"/>
</dbReference>
<reference evidence="7 8" key="1">
    <citation type="submission" date="2019-11" db="EMBL/GenBank/DDBJ databases">
        <authorList>
            <person name="Holert J."/>
        </authorList>
    </citation>
    <scope>NUCLEOTIDE SEQUENCE [LARGE SCALE GENOMIC DNA]</scope>
    <source>
        <strain evidence="7">BC5_2</strain>
    </source>
</reference>
<accession>A0A5S9MPX5</accession>
<evidence type="ECO:0000256" key="4">
    <source>
        <dbReference type="ARBA" id="ARBA00023136"/>
    </source>
</evidence>
<evidence type="ECO:0000313" key="7">
    <source>
        <dbReference type="EMBL" id="CAA0079081.1"/>
    </source>
</evidence>
<dbReference type="GO" id="GO:0008273">
    <property type="term" value="F:calcium, potassium:sodium antiporter activity"/>
    <property type="evidence" value="ECO:0007669"/>
    <property type="project" value="TreeGrafter"/>
</dbReference>
<feature type="transmembrane region" description="Helical" evidence="5">
    <location>
        <begin position="177"/>
        <end position="202"/>
    </location>
</feature>
<evidence type="ECO:0000259" key="6">
    <source>
        <dbReference type="Pfam" id="PF01699"/>
    </source>
</evidence>
<evidence type="ECO:0000256" key="1">
    <source>
        <dbReference type="ARBA" id="ARBA00004141"/>
    </source>
</evidence>
<dbReference type="Gene3D" id="1.20.1420.30">
    <property type="entry name" value="NCX, central ion-binding region"/>
    <property type="match status" value="1"/>
</dbReference>
<dbReference type="PANTHER" id="PTHR10846">
    <property type="entry name" value="SODIUM/POTASSIUM/CALCIUM EXCHANGER"/>
    <property type="match status" value="1"/>
</dbReference>
<dbReference type="GO" id="GO:0005886">
    <property type="term" value="C:plasma membrane"/>
    <property type="evidence" value="ECO:0007669"/>
    <property type="project" value="TreeGrafter"/>
</dbReference>
<feature type="transmembrane region" description="Helical" evidence="5">
    <location>
        <begin position="127"/>
        <end position="145"/>
    </location>
</feature>
<evidence type="ECO:0000256" key="5">
    <source>
        <dbReference type="SAM" id="Phobius"/>
    </source>
</evidence>
<evidence type="ECO:0000256" key="3">
    <source>
        <dbReference type="ARBA" id="ARBA00022989"/>
    </source>
</evidence>
<proteinExistence type="predicted"/>
<keyword evidence="3 5" id="KW-1133">Transmembrane helix</keyword>
<dbReference type="NCBIfam" id="TIGR00367">
    <property type="entry name" value="calcium/sodium antiporter"/>
    <property type="match status" value="1"/>
</dbReference>
<gene>
    <name evidence="7" type="primary">yrbG_1</name>
    <name evidence="7" type="ORF">DPBNPPHM_00105</name>
</gene>
<sequence length="321" mass="33995">MILEASLYILFGLIALVWSADRFISGAASIALNSGMSKLTIGLTIVAFGTSAPEIIVSMFAALDGSGGIAVGNALGSNITNVGLVLGTTALIAAIPVSRKVLIGELPVLFAVSLLAGFVLYDRQVDWYDSILLFAGLGWFLFYLYRKQVNASPEEDTDEDEVDALTGLSTSKAWMNFVIGLIVLLISAKFLVDGAVTIARVFEVPELIIGLTIVALGTSLPELAASVASALRGHHEIAFGNVIGSNIFNLLVVMAVPGLISPQPLDPSVFVRDYATMLGLTFLLAALMAFDYRRGKPFGKVAGSILLAAYVAYNVVLYIQL</sequence>
<dbReference type="GO" id="GO:0005262">
    <property type="term" value="F:calcium channel activity"/>
    <property type="evidence" value="ECO:0007669"/>
    <property type="project" value="TreeGrafter"/>
</dbReference>
<comment type="subcellular location">
    <subcellularLocation>
        <location evidence="1">Membrane</location>
        <topology evidence="1">Multi-pass membrane protein</topology>
    </subcellularLocation>
</comment>
<name>A0A5S9MPX5_9GAMM</name>
<dbReference type="Pfam" id="PF01699">
    <property type="entry name" value="Na_Ca_ex"/>
    <property type="match status" value="2"/>
</dbReference>
<dbReference type="Proteomes" id="UP000434580">
    <property type="component" value="Unassembled WGS sequence"/>
</dbReference>
<evidence type="ECO:0000313" key="8">
    <source>
        <dbReference type="Proteomes" id="UP000434580"/>
    </source>
</evidence>
<dbReference type="AlphaFoldDB" id="A0A5S9MPX5"/>
<dbReference type="GO" id="GO:0006874">
    <property type="term" value="P:intracellular calcium ion homeostasis"/>
    <property type="evidence" value="ECO:0007669"/>
    <property type="project" value="TreeGrafter"/>
</dbReference>
<feature type="transmembrane region" description="Helical" evidence="5">
    <location>
        <begin position="272"/>
        <end position="290"/>
    </location>
</feature>